<dbReference type="Proteomes" id="UP000293719">
    <property type="component" value="Chromosome"/>
</dbReference>
<keyword evidence="1" id="KW-0732">Signal</keyword>
<accession>A0A4P6V3A4</accession>
<keyword evidence="3" id="KW-1185">Reference proteome</keyword>
<dbReference type="KEGG" id="rpod:E0E05_14435"/>
<name>A0A4P6V3A4_9HYPH</name>
<organism evidence="2 3">
    <name type="scientific">Roseitalea porphyridii</name>
    <dbReference type="NCBI Taxonomy" id="1852022"/>
    <lineage>
        <taxon>Bacteria</taxon>
        <taxon>Pseudomonadati</taxon>
        <taxon>Pseudomonadota</taxon>
        <taxon>Alphaproteobacteria</taxon>
        <taxon>Hyphomicrobiales</taxon>
        <taxon>Ahrensiaceae</taxon>
        <taxon>Roseitalea</taxon>
    </lineage>
</organism>
<protein>
    <submittedName>
        <fullName evidence="2">Uncharacterized protein</fullName>
    </submittedName>
</protein>
<gene>
    <name evidence="2" type="ORF">E0E05_14435</name>
</gene>
<reference evidence="2 3" key="1">
    <citation type="journal article" date="2017" name="Int. J. Syst. Evol. Microbiol.">
        <title>Roseitalea porphyridii gen. nov., sp. nov., isolated from a red alga, and reclassification of Hoeflea suaedae Chung et al. 2013 as Pseudohoeflea suaedae gen. nov., comb. nov.</title>
        <authorList>
            <person name="Hyeon J.W."/>
            <person name="Jeong S.E."/>
            <person name="Baek K."/>
            <person name="Jeon C.O."/>
        </authorList>
    </citation>
    <scope>NUCLEOTIDE SEQUENCE [LARGE SCALE GENOMIC DNA]</scope>
    <source>
        <strain evidence="2 3">MA7-20</strain>
    </source>
</reference>
<feature type="chain" id="PRO_5020365600" evidence="1">
    <location>
        <begin position="40"/>
        <end position="127"/>
    </location>
</feature>
<sequence length="127" mass="14020">MLGTSTKEPAMNAHAFAARTAVIALAATVLATVSSPADAIERLRSDLNRCADVQATVQRQGAVILRYPSTRVPDYFLYDRYVSGLSQCQLGEELERETVPAADTASCRVYTCKRAEPKFNDELLFRF</sequence>
<feature type="signal peptide" evidence="1">
    <location>
        <begin position="1"/>
        <end position="39"/>
    </location>
</feature>
<dbReference type="OrthoDB" id="7870801at2"/>
<proteinExistence type="predicted"/>
<dbReference type="AlphaFoldDB" id="A0A4P6V3A4"/>
<evidence type="ECO:0000313" key="2">
    <source>
        <dbReference type="EMBL" id="QBK31695.1"/>
    </source>
</evidence>
<evidence type="ECO:0000313" key="3">
    <source>
        <dbReference type="Proteomes" id="UP000293719"/>
    </source>
</evidence>
<evidence type="ECO:0000256" key="1">
    <source>
        <dbReference type="SAM" id="SignalP"/>
    </source>
</evidence>
<dbReference type="EMBL" id="CP036532">
    <property type="protein sequence ID" value="QBK31695.1"/>
    <property type="molecule type" value="Genomic_DNA"/>
</dbReference>